<comment type="subcellular location">
    <subcellularLocation>
        <location evidence="1">Membrane</location>
        <topology evidence="1">Multi-pass membrane protein</topology>
    </subcellularLocation>
</comment>
<dbReference type="PANTHER" id="PTHR22911">
    <property type="entry name" value="ACYL-MALONYL CONDENSING ENZYME-RELATED"/>
    <property type="match status" value="1"/>
</dbReference>
<dbReference type="InterPro" id="IPR000620">
    <property type="entry name" value="EamA_dom"/>
</dbReference>
<keyword evidence="2 5" id="KW-0812">Transmembrane</keyword>
<name>A0A9Q1C4G5_HOLLE</name>
<dbReference type="OrthoDB" id="306876at2759"/>
<protein>
    <submittedName>
        <fullName evidence="7">Solute carrier family 35 member G1</fullName>
    </submittedName>
</protein>
<dbReference type="SUPFAM" id="SSF103481">
    <property type="entry name" value="Multidrug resistance efflux transporter EmrE"/>
    <property type="match status" value="2"/>
</dbReference>
<dbReference type="PANTHER" id="PTHR22911:SF6">
    <property type="entry name" value="SOLUTE CARRIER FAMILY 35 MEMBER G1"/>
    <property type="match status" value="1"/>
</dbReference>
<feature type="transmembrane region" description="Helical" evidence="5">
    <location>
        <begin position="271"/>
        <end position="292"/>
    </location>
</feature>
<feature type="transmembrane region" description="Helical" evidence="5">
    <location>
        <begin position="53"/>
        <end position="74"/>
    </location>
</feature>
<keyword evidence="3 5" id="KW-1133">Transmembrane helix</keyword>
<evidence type="ECO:0000259" key="6">
    <source>
        <dbReference type="Pfam" id="PF00892"/>
    </source>
</evidence>
<feature type="transmembrane region" description="Helical" evidence="5">
    <location>
        <begin position="242"/>
        <end position="265"/>
    </location>
</feature>
<feature type="transmembrane region" description="Helical" evidence="5">
    <location>
        <begin position="169"/>
        <end position="189"/>
    </location>
</feature>
<keyword evidence="4 5" id="KW-0472">Membrane</keyword>
<organism evidence="7 8">
    <name type="scientific">Holothuria leucospilota</name>
    <name type="common">Black long sea cucumber</name>
    <name type="synonym">Mertensiothuria leucospilota</name>
    <dbReference type="NCBI Taxonomy" id="206669"/>
    <lineage>
        <taxon>Eukaryota</taxon>
        <taxon>Metazoa</taxon>
        <taxon>Echinodermata</taxon>
        <taxon>Eleutherozoa</taxon>
        <taxon>Echinozoa</taxon>
        <taxon>Holothuroidea</taxon>
        <taxon>Aspidochirotacea</taxon>
        <taxon>Aspidochirotida</taxon>
        <taxon>Holothuriidae</taxon>
        <taxon>Holothuria</taxon>
    </lineage>
</organism>
<feature type="transmembrane region" description="Helical" evidence="5">
    <location>
        <begin position="299"/>
        <end position="321"/>
    </location>
</feature>
<evidence type="ECO:0000313" key="8">
    <source>
        <dbReference type="Proteomes" id="UP001152320"/>
    </source>
</evidence>
<dbReference type="EMBL" id="JAIZAY010000007">
    <property type="protein sequence ID" value="KAJ8038260.1"/>
    <property type="molecule type" value="Genomic_DNA"/>
</dbReference>
<dbReference type="Pfam" id="PF00892">
    <property type="entry name" value="EamA"/>
    <property type="match status" value="2"/>
</dbReference>
<feature type="transmembrane region" description="Helical" evidence="5">
    <location>
        <begin position="113"/>
        <end position="137"/>
    </location>
</feature>
<feature type="domain" description="EamA" evidence="6">
    <location>
        <begin position="211"/>
        <end position="344"/>
    </location>
</feature>
<sequence>MEEEADQSDVIISEQTNQEDRERWIRNNNVSQGEDLRSDGTFHLWQLIVKHRCILFVLLASLLSSMHSLMVRYVKEDIDAMQVAFIRFIFQLTIPVLVMTYRNISPKPESKSAFVLLVVRGVFGAFAVTCMFYSFYYMRVGDATAIVFGSPVFVGIFARIILKETFGIIEITLVFTAVGGVFLISQPPFLFGSEEVQTSNPKSTYPAQFVGAIFAFCACVCISFTAVLMRKMGTIGVNSFKIVLYYALIASIVTSLLTTGIGVWTIPPCGFVRFALIAMGSFNCVAQCLVTYSLSVERTVFVSILKANEVIFAFILEYLFFQDYPGYLSLLGVFLVMSASLLASLRRMWMSKKQNRVVIEKHESPKGIITQG</sequence>
<evidence type="ECO:0000313" key="7">
    <source>
        <dbReference type="EMBL" id="KAJ8038260.1"/>
    </source>
</evidence>
<comment type="caution">
    <text evidence="7">The sequence shown here is derived from an EMBL/GenBank/DDBJ whole genome shotgun (WGS) entry which is preliminary data.</text>
</comment>
<reference evidence="7" key="1">
    <citation type="submission" date="2021-10" db="EMBL/GenBank/DDBJ databases">
        <title>Tropical sea cucumber genome reveals ecological adaptation and Cuvierian tubules defense mechanism.</title>
        <authorList>
            <person name="Chen T."/>
        </authorList>
    </citation>
    <scope>NUCLEOTIDE SEQUENCE</scope>
    <source>
        <strain evidence="7">Nanhai2018</strain>
        <tissue evidence="7">Muscle</tissue>
    </source>
</reference>
<dbReference type="GO" id="GO:0016020">
    <property type="term" value="C:membrane"/>
    <property type="evidence" value="ECO:0007669"/>
    <property type="project" value="UniProtKB-SubCell"/>
</dbReference>
<gene>
    <name evidence="7" type="ORF">HOLleu_15634</name>
</gene>
<feature type="transmembrane region" description="Helical" evidence="5">
    <location>
        <begin position="327"/>
        <end position="345"/>
    </location>
</feature>
<accession>A0A9Q1C4G5</accession>
<evidence type="ECO:0000256" key="3">
    <source>
        <dbReference type="ARBA" id="ARBA00022989"/>
    </source>
</evidence>
<evidence type="ECO:0000256" key="2">
    <source>
        <dbReference type="ARBA" id="ARBA00022692"/>
    </source>
</evidence>
<keyword evidence="8" id="KW-1185">Reference proteome</keyword>
<dbReference type="AlphaFoldDB" id="A0A9Q1C4G5"/>
<proteinExistence type="predicted"/>
<evidence type="ECO:0000256" key="5">
    <source>
        <dbReference type="SAM" id="Phobius"/>
    </source>
</evidence>
<feature type="domain" description="EamA" evidence="6">
    <location>
        <begin position="53"/>
        <end position="185"/>
    </location>
</feature>
<feature type="transmembrane region" description="Helical" evidence="5">
    <location>
        <begin position="209"/>
        <end position="230"/>
    </location>
</feature>
<dbReference type="InterPro" id="IPR037185">
    <property type="entry name" value="EmrE-like"/>
</dbReference>
<evidence type="ECO:0000256" key="1">
    <source>
        <dbReference type="ARBA" id="ARBA00004141"/>
    </source>
</evidence>
<dbReference type="Proteomes" id="UP001152320">
    <property type="component" value="Chromosome 7"/>
</dbReference>
<feature type="transmembrane region" description="Helical" evidence="5">
    <location>
        <begin position="80"/>
        <end position="101"/>
    </location>
</feature>
<feature type="transmembrane region" description="Helical" evidence="5">
    <location>
        <begin position="143"/>
        <end position="162"/>
    </location>
</feature>
<evidence type="ECO:0000256" key="4">
    <source>
        <dbReference type="ARBA" id="ARBA00023136"/>
    </source>
</evidence>